<dbReference type="Proteomes" id="UP000535937">
    <property type="component" value="Unassembled WGS sequence"/>
</dbReference>
<evidence type="ECO:0000313" key="3">
    <source>
        <dbReference type="Proteomes" id="UP000535937"/>
    </source>
</evidence>
<gene>
    <name evidence="2" type="ORF">FHS09_004229</name>
</gene>
<dbReference type="InterPro" id="IPR014284">
    <property type="entry name" value="RNA_pol_sigma-70_dom"/>
</dbReference>
<dbReference type="AlphaFoldDB" id="A0A7W4ZB88"/>
<reference evidence="2 3" key="1">
    <citation type="submission" date="2020-08" db="EMBL/GenBank/DDBJ databases">
        <title>Genomic Encyclopedia of Type Strains, Phase III (KMG-III): the genomes of soil and plant-associated and newly described type strains.</title>
        <authorList>
            <person name="Whitman W."/>
        </authorList>
    </citation>
    <scope>NUCLEOTIDE SEQUENCE [LARGE SCALE GENOMIC DNA]</scope>
    <source>
        <strain evidence="2 3">CECT 8799</strain>
    </source>
</reference>
<dbReference type="Gene3D" id="1.10.10.10">
    <property type="entry name" value="Winged helix-like DNA-binding domain superfamily/Winged helix DNA-binding domain"/>
    <property type="match status" value="1"/>
</dbReference>
<dbReference type="GO" id="GO:0006352">
    <property type="term" value="P:DNA-templated transcription initiation"/>
    <property type="evidence" value="ECO:0007669"/>
    <property type="project" value="InterPro"/>
</dbReference>
<dbReference type="InterPro" id="IPR013324">
    <property type="entry name" value="RNA_pol_sigma_r3/r4-like"/>
</dbReference>
<dbReference type="InterPro" id="IPR036388">
    <property type="entry name" value="WH-like_DNA-bd_sf"/>
</dbReference>
<dbReference type="NCBIfam" id="TIGR02999">
    <property type="entry name" value="Sig-70_X6"/>
    <property type="match status" value="1"/>
</dbReference>
<sequence>MPDNNHITHILNDHQLSPAELMHRLFPVVYNELRRIARNQLKQAWDSRTLCTTSLVNEVWLKLAQGSHSRITNRAHFFAIAAKAMRQIIINYAEQQQALKRGGAWQQVTFDEILLHSDHHWDTLLSVNSALEAITQIDRRLAELVEMRFFAGMTEGEIAKVQGLSERTVRRNWLKAKALISKALNIEGRG</sequence>
<proteinExistence type="predicted"/>
<evidence type="ECO:0000259" key="1">
    <source>
        <dbReference type="Pfam" id="PF07638"/>
    </source>
</evidence>
<feature type="domain" description="RNA polymerase sigma-70 ECF-like HTH" evidence="1">
    <location>
        <begin position="5"/>
        <end position="184"/>
    </location>
</feature>
<dbReference type="RefSeq" id="WP_183463484.1">
    <property type="nucleotide sequence ID" value="NZ_JACHWZ010000029.1"/>
</dbReference>
<keyword evidence="3" id="KW-1185">Reference proteome</keyword>
<evidence type="ECO:0000313" key="2">
    <source>
        <dbReference type="EMBL" id="MBB3063371.1"/>
    </source>
</evidence>
<protein>
    <submittedName>
        <fullName evidence="2">RNA polymerase sigma factor (TIGR02999 family)</fullName>
    </submittedName>
</protein>
<dbReference type="SUPFAM" id="SSF88659">
    <property type="entry name" value="Sigma3 and sigma4 domains of RNA polymerase sigma factors"/>
    <property type="match status" value="1"/>
</dbReference>
<accession>A0A7W4ZB88</accession>
<dbReference type="InterPro" id="IPR053812">
    <property type="entry name" value="HTH_Sigma70_ECF-like"/>
</dbReference>
<name>A0A7W4ZB88_9GAMM</name>
<dbReference type="GO" id="GO:0003700">
    <property type="term" value="F:DNA-binding transcription factor activity"/>
    <property type="evidence" value="ECO:0007669"/>
    <property type="project" value="InterPro"/>
</dbReference>
<dbReference type="EMBL" id="JACHWZ010000029">
    <property type="protein sequence ID" value="MBB3063371.1"/>
    <property type="molecule type" value="Genomic_DNA"/>
</dbReference>
<comment type="caution">
    <text evidence="2">The sequence shown here is derived from an EMBL/GenBank/DDBJ whole genome shotgun (WGS) entry which is preliminary data.</text>
</comment>
<dbReference type="NCBIfam" id="TIGR02937">
    <property type="entry name" value="sigma70-ECF"/>
    <property type="match status" value="1"/>
</dbReference>
<dbReference type="Pfam" id="PF07638">
    <property type="entry name" value="Sigma70_ECF"/>
    <property type="match status" value="1"/>
</dbReference>
<dbReference type="InterPro" id="IPR011517">
    <property type="entry name" value="RNA_pol_sigma70_ECF-like"/>
</dbReference>
<organism evidence="2 3">
    <name type="scientific">Microbulbifer rhizosphaerae</name>
    <dbReference type="NCBI Taxonomy" id="1562603"/>
    <lineage>
        <taxon>Bacteria</taxon>
        <taxon>Pseudomonadati</taxon>
        <taxon>Pseudomonadota</taxon>
        <taxon>Gammaproteobacteria</taxon>
        <taxon>Cellvibrionales</taxon>
        <taxon>Microbulbiferaceae</taxon>
        <taxon>Microbulbifer</taxon>
    </lineage>
</organism>